<evidence type="ECO:0000256" key="17">
    <source>
        <dbReference type="ARBA" id="ARBA00048679"/>
    </source>
</evidence>
<accession>A0AAV1AFP7</accession>
<proteinExistence type="inferred from homology"/>
<comment type="subcellular location">
    <subcellularLocation>
        <location evidence="1">Membrane</location>
        <topology evidence="1">Single-pass type I membrane protein</topology>
    </subcellularLocation>
</comment>
<organism evidence="23 24">
    <name type="scientific">Vicia faba</name>
    <name type="common">Broad bean</name>
    <name type="synonym">Faba vulgaris</name>
    <dbReference type="NCBI Taxonomy" id="3906"/>
    <lineage>
        <taxon>Eukaryota</taxon>
        <taxon>Viridiplantae</taxon>
        <taxon>Streptophyta</taxon>
        <taxon>Embryophyta</taxon>
        <taxon>Tracheophyta</taxon>
        <taxon>Spermatophyta</taxon>
        <taxon>Magnoliopsida</taxon>
        <taxon>eudicotyledons</taxon>
        <taxon>Gunneridae</taxon>
        <taxon>Pentapetalae</taxon>
        <taxon>rosids</taxon>
        <taxon>fabids</taxon>
        <taxon>Fabales</taxon>
        <taxon>Fabaceae</taxon>
        <taxon>Papilionoideae</taxon>
        <taxon>50 kb inversion clade</taxon>
        <taxon>NPAAA clade</taxon>
        <taxon>Hologalegina</taxon>
        <taxon>IRL clade</taxon>
        <taxon>Fabeae</taxon>
        <taxon>Vicia</taxon>
    </lineage>
</organism>
<dbReference type="InterPro" id="IPR001480">
    <property type="entry name" value="Bulb-type_lectin_dom"/>
</dbReference>
<evidence type="ECO:0000256" key="5">
    <source>
        <dbReference type="ARBA" id="ARBA00022692"/>
    </source>
</evidence>
<keyword evidence="12" id="KW-0472">Membrane</keyword>
<dbReference type="CDD" id="cd00028">
    <property type="entry name" value="B_lectin"/>
    <property type="match status" value="1"/>
</dbReference>
<evidence type="ECO:0000256" key="10">
    <source>
        <dbReference type="ARBA" id="ARBA00022840"/>
    </source>
</evidence>
<dbReference type="PROSITE" id="PS00108">
    <property type="entry name" value="PROTEIN_KINASE_ST"/>
    <property type="match status" value="1"/>
</dbReference>
<keyword evidence="13" id="KW-1015">Disulfide bond</keyword>
<comment type="catalytic activity">
    <reaction evidence="16 18">
        <text>L-threonyl-[protein] + ATP = O-phospho-L-threonyl-[protein] + ADP + H(+)</text>
        <dbReference type="Rhea" id="RHEA:46608"/>
        <dbReference type="Rhea" id="RHEA-COMP:11060"/>
        <dbReference type="Rhea" id="RHEA-COMP:11605"/>
        <dbReference type="ChEBI" id="CHEBI:15378"/>
        <dbReference type="ChEBI" id="CHEBI:30013"/>
        <dbReference type="ChEBI" id="CHEBI:30616"/>
        <dbReference type="ChEBI" id="CHEBI:61977"/>
        <dbReference type="ChEBI" id="CHEBI:456216"/>
        <dbReference type="EC" id="2.7.11.1"/>
    </reaction>
</comment>
<evidence type="ECO:0000256" key="14">
    <source>
        <dbReference type="ARBA" id="ARBA00023170"/>
    </source>
</evidence>
<keyword evidence="14" id="KW-0675">Receptor</keyword>
<keyword evidence="8 18" id="KW-0547">Nucleotide-binding</keyword>
<dbReference type="Pfam" id="PF07714">
    <property type="entry name" value="PK_Tyr_Ser-Thr"/>
    <property type="match status" value="1"/>
</dbReference>
<keyword evidence="2 18" id="KW-0723">Serine/threonine-protein kinase</keyword>
<keyword evidence="3" id="KW-0245">EGF-like domain</keyword>
<dbReference type="FunFam" id="1.10.510.10:FF:000237">
    <property type="entry name" value="G-type lectin S-receptor-like serine/threonine-protein kinase"/>
    <property type="match status" value="1"/>
</dbReference>
<keyword evidence="10 18" id="KW-0067">ATP-binding</keyword>
<comment type="catalytic activity">
    <reaction evidence="17 18">
        <text>L-seryl-[protein] + ATP = O-phospho-L-seryl-[protein] + ADP + H(+)</text>
        <dbReference type="Rhea" id="RHEA:17989"/>
        <dbReference type="Rhea" id="RHEA-COMP:9863"/>
        <dbReference type="Rhea" id="RHEA-COMP:11604"/>
        <dbReference type="ChEBI" id="CHEBI:15378"/>
        <dbReference type="ChEBI" id="CHEBI:29999"/>
        <dbReference type="ChEBI" id="CHEBI:30616"/>
        <dbReference type="ChEBI" id="CHEBI:83421"/>
        <dbReference type="ChEBI" id="CHEBI:456216"/>
        <dbReference type="EC" id="2.7.11.1"/>
    </reaction>
</comment>
<evidence type="ECO:0000256" key="2">
    <source>
        <dbReference type="ARBA" id="ARBA00022527"/>
    </source>
</evidence>
<keyword evidence="15" id="KW-0325">Glycoprotein</keyword>
<dbReference type="Proteomes" id="UP001157006">
    <property type="component" value="Chromosome 4"/>
</dbReference>
<evidence type="ECO:0000256" key="13">
    <source>
        <dbReference type="ARBA" id="ARBA00023157"/>
    </source>
</evidence>
<dbReference type="GO" id="GO:0016020">
    <property type="term" value="C:membrane"/>
    <property type="evidence" value="ECO:0007669"/>
    <property type="project" value="UniProtKB-SubCell"/>
</dbReference>
<keyword evidence="4 18" id="KW-0808">Transferase</keyword>
<evidence type="ECO:0000256" key="15">
    <source>
        <dbReference type="ARBA" id="ARBA00023180"/>
    </source>
</evidence>
<dbReference type="InterPro" id="IPR001245">
    <property type="entry name" value="Ser-Thr/Tyr_kinase_cat_dom"/>
</dbReference>
<dbReference type="FunFam" id="2.90.10.10:FF:000013">
    <property type="entry name" value="G-type lectin S-receptor-like serine/threonine-protein kinase LECRK1"/>
    <property type="match status" value="1"/>
</dbReference>
<dbReference type="SMART" id="SM00220">
    <property type="entry name" value="S_TKc"/>
    <property type="match status" value="1"/>
</dbReference>
<dbReference type="InterPro" id="IPR024171">
    <property type="entry name" value="SRK-like_kinase"/>
</dbReference>
<dbReference type="PROSITE" id="PS00107">
    <property type="entry name" value="PROTEIN_KINASE_ATP"/>
    <property type="match status" value="1"/>
</dbReference>
<evidence type="ECO:0000256" key="18">
    <source>
        <dbReference type="PIRNR" id="PIRNR000641"/>
    </source>
</evidence>
<dbReference type="InterPro" id="IPR000719">
    <property type="entry name" value="Prot_kinase_dom"/>
</dbReference>
<sequence>MASSLCLFLLYSVILQSAICVAAQTKSTIAIGDSHTAESNTSPWLLSPSGDFAFGFLPLNDTNLFLLSIWYAKISENTVVWYANGDSPAPKGSKVELNANDGLVLTSPNGVGLWNTTEVLNSGVSRGVFNDTGNFVLEDGDFNSLWETFKHPNDNLLPSQVLEKGVKLSSKLKERNFSKGRFELHLQNDGNLVMYSINLPSGYANENYYESQTVGSNKSSAGTQLVFDSSGELYVLRENNEKFNMSGKDGEDDDSSKVSTTDFYLRATLNLDGVFSLFKHPKSSTDSSGWTIVWSHPENICSYIAVAGSGVCGYNSVCTLGDDKRPRCQCPKSYSLVDPDDPYGSCKPDFIQGCVEDDLYDFEILTETDWPLSDYVSQKPFTEEQCRKSCLEDCFCSVAIFRTDSCWKKKLPLSNGIYDGSTLGDAKAFLKVRKDNTSIIVNKNNNRGTLVLVVSVLFGSSAILNAVLIVAICVSTSMILQYEKKLRRVSRSDTSVETNLRYFTYKELEKAANGFDKELGRGSFGIVYEGVINNNTSSETRVAVKKLNNFLLDQAHKEFRNEVNGIGLTHHKNLVRLLGFCEGGSERLLVYEYMSNGTLAKFLFNSSDKKQRPSWKLRLEIAIGVARGLVYLHEECITRIIHCDIKPQNILLDDNFNARISDFGLAKLLNMNESKTNTGIRGTKGYVAVEWFKNMPITTMVDVYSYGVVLLEIISCRRCVQEMDQGEEEKAILTDWAYDCYRDGAVDALVEGDNEALDDKGKLEKLVMIAIWCVQEDPVLRPSMRNVIHMLEGTVEVQVPPYPSPVSIQYSLI</sequence>
<feature type="binding site" evidence="19">
    <location>
        <position position="546"/>
    </location>
    <ligand>
        <name>ATP</name>
        <dbReference type="ChEBI" id="CHEBI:30616"/>
    </ligand>
</feature>
<keyword evidence="7" id="KW-0430">Lectin</keyword>
<evidence type="ECO:0000313" key="24">
    <source>
        <dbReference type="Proteomes" id="UP001157006"/>
    </source>
</evidence>
<keyword evidence="6 20" id="KW-0732">Signal</keyword>
<evidence type="ECO:0000256" key="19">
    <source>
        <dbReference type="PROSITE-ProRule" id="PRU10141"/>
    </source>
</evidence>
<dbReference type="InterPro" id="IPR051343">
    <property type="entry name" value="G-type_lectin_kinases/EP1-like"/>
</dbReference>
<dbReference type="EMBL" id="OX451739">
    <property type="protein sequence ID" value="CAI8608247.1"/>
    <property type="molecule type" value="Genomic_DNA"/>
</dbReference>
<dbReference type="PROSITE" id="PS50927">
    <property type="entry name" value="BULB_LECTIN"/>
    <property type="match status" value="1"/>
</dbReference>
<dbReference type="PANTHER" id="PTHR47976">
    <property type="entry name" value="G-TYPE LECTIN S-RECEPTOR-LIKE SERINE/THREONINE-PROTEIN KINASE SD2-5"/>
    <property type="match status" value="1"/>
</dbReference>
<dbReference type="Gene3D" id="3.30.200.20">
    <property type="entry name" value="Phosphorylase Kinase, domain 1"/>
    <property type="match status" value="1"/>
</dbReference>
<evidence type="ECO:0000256" key="4">
    <source>
        <dbReference type="ARBA" id="ARBA00022679"/>
    </source>
</evidence>
<dbReference type="SMART" id="SM00108">
    <property type="entry name" value="B_lectin"/>
    <property type="match status" value="1"/>
</dbReference>
<dbReference type="PIRSF" id="PIRSF000641">
    <property type="entry name" value="SRK"/>
    <property type="match status" value="1"/>
</dbReference>
<dbReference type="GO" id="GO:0004674">
    <property type="term" value="F:protein serine/threonine kinase activity"/>
    <property type="evidence" value="ECO:0007669"/>
    <property type="project" value="UniProtKB-KW"/>
</dbReference>
<feature type="domain" description="Bulb-type lectin" evidence="22">
    <location>
        <begin position="31"/>
        <end position="150"/>
    </location>
</feature>
<name>A0AAV1AFP7_VICFA</name>
<keyword evidence="24" id="KW-1185">Reference proteome</keyword>
<evidence type="ECO:0000256" key="6">
    <source>
        <dbReference type="ARBA" id="ARBA00022729"/>
    </source>
</evidence>
<dbReference type="Pfam" id="PF01453">
    <property type="entry name" value="B_lectin"/>
    <property type="match status" value="1"/>
</dbReference>
<dbReference type="FunFam" id="3.30.200.20:FF:000059">
    <property type="entry name" value="S-receptor-like serine/threonine-protein kinase"/>
    <property type="match status" value="1"/>
</dbReference>
<gene>
    <name evidence="23" type="ORF">VFH_IV075080</name>
</gene>
<evidence type="ECO:0000256" key="8">
    <source>
        <dbReference type="ARBA" id="ARBA00022741"/>
    </source>
</evidence>
<evidence type="ECO:0000256" key="1">
    <source>
        <dbReference type="ARBA" id="ARBA00004479"/>
    </source>
</evidence>
<dbReference type="InterPro" id="IPR008271">
    <property type="entry name" value="Ser/Thr_kinase_AS"/>
</dbReference>
<feature type="chain" id="PRO_5043404420" description="Receptor-like serine/threonine-protein kinase" evidence="20">
    <location>
        <begin position="24"/>
        <end position="813"/>
    </location>
</feature>
<evidence type="ECO:0000256" key="16">
    <source>
        <dbReference type="ARBA" id="ARBA00047899"/>
    </source>
</evidence>
<evidence type="ECO:0000259" key="22">
    <source>
        <dbReference type="PROSITE" id="PS50927"/>
    </source>
</evidence>
<dbReference type="GO" id="GO:0030246">
    <property type="term" value="F:carbohydrate binding"/>
    <property type="evidence" value="ECO:0007669"/>
    <property type="project" value="UniProtKB-KW"/>
</dbReference>
<dbReference type="InterPro" id="IPR017441">
    <property type="entry name" value="Protein_kinase_ATP_BS"/>
</dbReference>
<reference evidence="23 24" key="1">
    <citation type="submission" date="2023-01" db="EMBL/GenBank/DDBJ databases">
        <authorList>
            <person name="Kreplak J."/>
        </authorList>
    </citation>
    <scope>NUCLEOTIDE SEQUENCE [LARGE SCALE GENOMIC DNA]</scope>
</reference>
<comment type="similarity">
    <text evidence="18">Belongs to the protein kinase superfamily. Ser/Thr protein kinase family.</text>
</comment>
<dbReference type="SUPFAM" id="SSF51110">
    <property type="entry name" value="alpha-D-mannose-specific plant lectins"/>
    <property type="match status" value="1"/>
</dbReference>
<dbReference type="InterPro" id="IPR036426">
    <property type="entry name" value="Bulb-type_lectin_dom_sf"/>
</dbReference>
<dbReference type="PROSITE" id="PS50011">
    <property type="entry name" value="PROTEIN_KINASE_DOM"/>
    <property type="match status" value="1"/>
</dbReference>
<dbReference type="PANTHER" id="PTHR47976:SF15">
    <property type="entry name" value="G-TYPE LECTIN S-RECEPTOR-LIKE SERINE_THREONINE-PROTEIN KINASE RLK1"/>
    <property type="match status" value="1"/>
</dbReference>
<evidence type="ECO:0000256" key="3">
    <source>
        <dbReference type="ARBA" id="ARBA00022536"/>
    </source>
</evidence>
<feature type="signal peptide" evidence="20">
    <location>
        <begin position="1"/>
        <end position="23"/>
    </location>
</feature>
<dbReference type="SUPFAM" id="SSF56112">
    <property type="entry name" value="Protein kinase-like (PK-like)"/>
    <property type="match status" value="1"/>
</dbReference>
<dbReference type="Gene3D" id="2.90.10.10">
    <property type="entry name" value="Bulb-type lectin domain"/>
    <property type="match status" value="2"/>
</dbReference>
<dbReference type="EC" id="2.7.11.1" evidence="18"/>
<evidence type="ECO:0000313" key="23">
    <source>
        <dbReference type="EMBL" id="CAI8608247.1"/>
    </source>
</evidence>
<protein>
    <recommendedName>
        <fullName evidence="18">Receptor-like serine/threonine-protein kinase</fullName>
        <ecNumber evidence="18">2.7.11.1</ecNumber>
    </recommendedName>
</protein>
<evidence type="ECO:0000256" key="7">
    <source>
        <dbReference type="ARBA" id="ARBA00022734"/>
    </source>
</evidence>
<dbReference type="InterPro" id="IPR011009">
    <property type="entry name" value="Kinase-like_dom_sf"/>
</dbReference>
<evidence type="ECO:0000256" key="20">
    <source>
        <dbReference type="SAM" id="SignalP"/>
    </source>
</evidence>
<dbReference type="AlphaFoldDB" id="A0AAV1AFP7"/>
<evidence type="ECO:0000256" key="12">
    <source>
        <dbReference type="ARBA" id="ARBA00023136"/>
    </source>
</evidence>
<dbReference type="GO" id="GO:0005524">
    <property type="term" value="F:ATP binding"/>
    <property type="evidence" value="ECO:0007669"/>
    <property type="project" value="UniProtKB-UniRule"/>
</dbReference>
<keyword evidence="11" id="KW-1133">Transmembrane helix</keyword>
<evidence type="ECO:0000256" key="9">
    <source>
        <dbReference type="ARBA" id="ARBA00022777"/>
    </source>
</evidence>
<feature type="domain" description="Protein kinase" evidence="21">
    <location>
        <begin position="513"/>
        <end position="792"/>
    </location>
</feature>
<evidence type="ECO:0000259" key="21">
    <source>
        <dbReference type="PROSITE" id="PS50011"/>
    </source>
</evidence>
<dbReference type="CDD" id="cd14066">
    <property type="entry name" value="STKc_IRAK"/>
    <property type="match status" value="1"/>
</dbReference>
<dbReference type="Gene3D" id="1.10.510.10">
    <property type="entry name" value="Transferase(Phosphotransferase) domain 1"/>
    <property type="match status" value="1"/>
</dbReference>
<evidence type="ECO:0000256" key="11">
    <source>
        <dbReference type="ARBA" id="ARBA00022989"/>
    </source>
</evidence>
<keyword evidence="9 18" id="KW-0418">Kinase</keyword>
<keyword evidence="5" id="KW-0812">Transmembrane</keyword>